<name>A0A067DFT0_CITSI</name>
<evidence type="ECO:0000313" key="1">
    <source>
        <dbReference type="EMBL" id="KDO37501.1"/>
    </source>
</evidence>
<evidence type="ECO:0000313" key="2">
    <source>
        <dbReference type="Proteomes" id="UP000027120"/>
    </source>
</evidence>
<reference evidence="1 2" key="1">
    <citation type="submission" date="2014-04" db="EMBL/GenBank/DDBJ databases">
        <authorList>
            <consortium name="International Citrus Genome Consortium"/>
            <person name="Gmitter F."/>
            <person name="Chen C."/>
            <person name="Farmerie W."/>
            <person name="Harkins T."/>
            <person name="Desany B."/>
            <person name="Mohiuddin M."/>
            <person name="Kodira C."/>
            <person name="Borodovsky M."/>
            <person name="Lomsadze A."/>
            <person name="Burns P."/>
            <person name="Jenkins J."/>
            <person name="Prochnik S."/>
            <person name="Shu S."/>
            <person name="Chapman J."/>
            <person name="Pitluck S."/>
            <person name="Schmutz J."/>
            <person name="Rokhsar D."/>
        </authorList>
    </citation>
    <scope>NUCLEOTIDE SEQUENCE</scope>
</reference>
<feature type="non-terminal residue" evidence="1">
    <location>
        <position position="1"/>
    </location>
</feature>
<dbReference type="AlphaFoldDB" id="A0A067DFT0"/>
<proteinExistence type="predicted"/>
<accession>A0A067DFT0</accession>
<sequence>SKVALHVETPKYLELPLTCLVELLN</sequence>
<gene>
    <name evidence="1" type="ORF">CISIN_1g0186922mg</name>
</gene>
<organism evidence="1 2">
    <name type="scientific">Citrus sinensis</name>
    <name type="common">Sweet orange</name>
    <name type="synonym">Citrus aurantium var. sinensis</name>
    <dbReference type="NCBI Taxonomy" id="2711"/>
    <lineage>
        <taxon>Eukaryota</taxon>
        <taxon>Viridiplantae</taxon>
        <taxon>Streptophyta</taxon>
        <taxon>Embryophyta</taxon>
        <taxon>Tracheophyta</taxon>
        <taxon>Spermatophyta</taxon>
        <taxon>Magnoliopsida</taxon>
        <taxon>eudicotyledons</taxon>
        <taxon>Gunneridae</taxon>
        <taxon>Pentapetalae</taxon>
        <taxon>rosids</taxon>
        <taxon>malvids</taxon>
        <taxon>Sapindales</taxon>
        <taxon>Rutaceae</taxon>
        <taxon>Aurantioideae</taxon>
        <taxon>Citrus</taxon>
    </lineage>
</organism>
<keyword evidence="2" id="KW-1185">Reference proteome</keyword>
<dbReference type="Proteomes" id="UP000027120">
    <property type="component" value="Unassembled WGS sequence"/>
</dbReference>
<dbReference type="EMBL" id="KK790474">
    <property type="protein sequence ID" value="KDO37501.1"/>
    <property type="molecule type" value="Genomic_DNA"/>
</dbReference>
<protein>
    <submittedName>
        <fullName evidence="1">Uncharacterized protein</fullName>
    </submittedName>
</protein>